<reference evidence="13" key="1">
    <citation type="journal article" date="2013" name="Nature">
        <title>The genomes of four tapeworm species reveal adaptations to parasitism.</title>
        <authorList>
            <person name="Tsai I.J."/>
            <person name="Zarowiecki M."/>
            <person name="Holroyd N."/>
            <person name="Garciarrubio A."/>
            <person name="Sanchez-Flores A."/>
            <person name="Brooks K.L."/>
            <person name="Tracey A."/>
            <person name="Bobes R.J."/>
            <person name="Fragoso G."/>
            <person name="Sciutto E."/>
            <person name="Aslett M."/>
            <person name="Beasley H."/>
            <person name="Bennett H.M."/>
            <person name="Cai J."/>
            <person name="Camicia F."/>
            <person name="Clark R."/>
            <person name="Cucher M."/>
            <person name="De Silva N."/>
            <person name="Day T.A."/>
            <person name="Deplazes P."/>
            <person name="Estrada K."/>
            <person name="Fernandez C."/>
            <person name="Holland P.W."/>
            <person name="Hou J."/>
            <person name="Hu S."/>
            <person name="Huckvale T."/>
            <person name="Hung S.S."/>
            <person name="Kamenetzky L."/>
            <person name="Keane J.A."/>
            <person name="Kiss F."/>
            <person name="Koziol U."/>
            <person name="Lambert O."/>
            <person name="Liu K."/>
            <person name="Luo X."/>
            <person name="Luo Y."/>
            <person name="Macchiaroli N."/>
            <person name="Nichol S."/>
            <person name="Paps J."/>
            <person name="Parkinson J."/>
            <person name="Pouchkina-Stantcheva N."/>
            <person name="Riddiford N."/>
            <person name="Rosenzvit M."/>
            <person name="Salinas G."/>
            <person name="Wasmuth J.D."/>
            <person name="Zamanian M."/>
            <person name="Zheng Y."/>
            <person name="Cai X."/>
            <person name="Soberon X."/>
            <person name="Olson P.D."/>
            <person name="Laclette J.P."/>
            <person name="Brehm K."/>
            <person name="Berriman M."/>
            <person name="Garciarrubio A."/>
            <person name="Bobes R.J."/>
            <person name="Fragoso G."/>
            <person name="Sanchez-Flores A."/>
            <person name="Estrada K."/>
            <person name="Cevallos M.A."/>
            <person name="Morett E."/>
            <person name="Gonzalez V."/>
            <person name="Portillo T."/>
            <person name="Ochoa-Leyva A."/>
            <person name="Jose M.V."/>
            <person name="Sciutto E."/>
            <person name="Landa A."/>
            <person name="Jimenez L."/>
            <person name="Valdes V."/>
            <person name="Carrero J.C."/>
            <person name="Larralde C."/>
            <person name="Morales-Montor J."/>
            <person name="Limon-Lason J."/>
            <person name="Soberon X."/>
            <person name="Laclette J.P."/>
        </authorList>
    </citation>
    <scope>NUCLEOTIDE SEQUENCE [LARGE SCALE GENOMIC DNA]</scope>
</reference>
<organism evidence="13 14">
    <name type="scientific">Echinococcus multilocularis</name>
    <name type="common">Fox tapeworm</name>
    <dbReference type="NCBI Taxonomy" id="6211"/>
    <lineage>
        <taxon>Eukaryota</taxon>
        <taxon>Metazoa</taxon>
        <taxon>Spiralia</taxon>
        <taxon>Lophotrochozoa</taxon>
        <taxon>Platyhelminthes</taxon>
        <taxon>Cestoda</taxon>
        <taxon>Eucestoda</taxon>
        <taxon>Cyclophyllidea</taxon>
        <taxon>Taeniidae</taxon>
        <taxon>Echinococcus</taxon>
    </lineage>
</organism>
<protein>
    <recommendedName>
        <fullName evidence="3 10">Golgi SNAP receptor complex member 1</fullName>
    </recommendedName>
</protein>
<dbReference type="STRING" id="6211.A0A068Y3J4"/>
<comment type="similarity">
    <text evidence="2 10">Belongs to the GOSR1 family.</text>
</comment>
<evidence type="ECO:0000313" key="14">
    <source>
        <dbReference type="Proteomes" id="UP000017246"/>
    </source>
</evidence>
<keyword evidence="7 12" id="KW-1133">Transmembrane helix</keyword>
<dbReference type="PANTHER" id="PTHR21094">
    <property type="entry name" value="GOS-28 SNARE- RELATED"/>
    <property type="match status" value="1"/>
</dbReference>
<accession>A0A068Y3J4</accession>
<evidence type="ECO:0000256" key="1">
    <source>
        <dbReference type="ARBA" id="ARBA00004409"/>
    </source>
</evidence>
<gene>
    <name evidence="13" type="ORF">EmuJ_000498600</name>
</gene>
<reference evidence="13" key="2">
    <citation type="submission" date="2015-11" db="EMBL/GenBank/DDBJ databases">
        <authorList>
            <person name="Zhang Y."/>
            <person name="Guo Z."/>
        </authorList>
    </citation>
    <scope>NUCLEOTIDE SEQUENCE</scope>
</reference>
<dbReference type="OMA" id="EILRDYC"/>
<dbReference type="GO" id="GO:0005797">
    <property type="term" value="C:Golgi medial cisterna"/>
    <property type="evidence" value="ECO:0007669"/>
    <property type="project" value="TreeGrafter"/>
</dbReference>
<dbReference type="GO" id="GO:0048219">
    <property type="term" value="P:inter-Golgi cisterna vesicle-mediated transport"/>
    <property type="evidence" value="ECO:0007669"/>
    <property type="project" value="TreeGrafter"/>
</dbReference>
<comment type="subcellular location">
    <subcellularLocation>
        <location evidence="1">Golgi apparatus membrane</location>
        <topology evidence="1">Single-pass type IV membrane protein</topology>
    </subcellularLocation>
</comment>
<dbReference type="eggNOG" id="KOG3208">
    <property type="taxonomic scope" value="Eukaryota"/>
</dbReference>
<dbReference type="GO" id="GO:0006906">
    <property type="term" value="P:vesicle fusion"/>
    <property type="evidence" value="ECO:0007669"/>
    <property type="project" value="TreeGrafter"/>
</dbReference>
<evidence type="ECO:0000256" key="9">
    <source>
        <dbReference type="ARBA" id="ARBA00023136"/>
    </source>
</evidence>
<dbReference type="GO" id="GO:0015031">
    <property type="term" value="P:protein transport"/>
    <property type="evidence" value="ECO:0007669"/>
    <property type="project" value="UniProtKB-KW"/>
</dbReference>
<dbReference type="AlphaFoldDB" id="A0A068Y3J4"/>
<evidence type="ECO:0000256" key="12">
    <source>
        <dbReference type="SAM" id="Phobius"/>
    </source>
</evidence>
<name>A0A068Y3J4_ECHMU</name>
<keyword evidence="13" id="KW-0675">Receptor</keyword>
<dbReference type="PANTHER" id="PTHR21094:SF2">
    <property type="entry name" value="GOLGI SNAP RECEPTOR COMPLEX MEMBER 1"/>
    <property type="match status" value="1"/>
</dbReference>
<evidence type="ECO:0000256" key="3">
    <source>
        <dbReference type="ARBA" id="ARBA00015612"/>
    </source>
</evidence>
<sequence>MQWSELRRQAKALESELDLKLTEFGKVGSSSLSGSVVTRTPHITQSSSSQSYSDLCNDIEGLLQRLTQVNDKMGDVVSGADHGNISQQHIAKRHREILFDYSQDFKRMRTNFNNARNRDYLLSSTYRSQNDLRSQGDKPPEATRLLIEEQKSLLHTDKMLTDRLSAASAIRSALKSQHHMLKATTGNLLNLRAQFPLVNKVLNQVSWRKKRDSIIVGSVIGCCLLFLLFYLFH</sequence>
<keyword evidence="8 10" id="KW-0333">Golgi apparatus</keyword>
<evidence type="ECO:0000256" key="8">
    <source>
        <dbReference type="ARBA" id="ARBA00023034"/>
    </source>
</evidence>
<evidence type="ECO:0000256" key="5">
    <source>
        <dbReference type="ARBA" id="ARBA00022692"/>
    </source>
</evidence>
<keyword evidence="4 10" id="KW-0813">Transport</keyword>
<feature type="transmembrane region" description="Helical" evidence="12">
    <location>
        <begin position="214"/>
        <end position="232"/>
    </location>
</feature>
<dbReference type="GO" id="GO:0006888">
    <property type="term" value="P:endoplasmic reticulum to Golgi vesicle-mediated transport"/>
    <property type="evidence" value="ECO:0007669"/>
    <property type="project" value="InterPro"/>
</dbReference>
<dbReference type="GO" id="GO:0005801">
    <property type="term" value="C:cis-Golgi network"/>
    <property type="evidence" value="ECO:0007669"/>
    <property type="project" value="InterPro"/>
</dbReference>
<keyword evidence="9 10" id="KW-0472">Membrane</keyword>
<dbReference type="GO" id="GO:0031201">
    <property type="term" value="C:SNARE complex"/>
    <property type="evidence" value="ECO:0007669"/>
    <property type="project" value="TreeGrafter"/>
</dbReference>
<keyword evidence="5 12" id="KW-0812">Transmembrane</keyword>
<dbReference type="Proteomes" id="UP000017246">
    <property type="component" value="Unassembled WGS sequence"/>
</dbReference>
<evidence type="ECO:0000256" key="4">
    <source>
        <dbReference type="ARBA" id="ARBA00022448"/>
    </source>
</evidence>
<feature type="region of interest" description="Disordered" evidence="11">
    <location>
        <begin position="28"/>
        <end position="52"/>
    </location>
</feature>
<proteinExistence type="inferred from homology"/>
<dbReference type="OrthoDB" id="422156at2759"/>
<comment type="function">
    <text evidence="10">Involved in transport from the ER to the Golgi apparatus as well as in intra-Golgi transport. It belongs to a super-family of proteins called t-SNAREs or soluble NSF (N-ethylmaleimide-sensitive factor) attachment protein receptor.</text>
</comment>
<dbReference type="GO" id="GO:0000139">
    <property type="term" value="C:Golgi membrane"/>
    <property type="evidence" value="ECO:0007669"/>
    <property type="project" value="UniProtKB-SubCell"/>
</dbReference>
<keyword evidence="14" id="KW-1185">Reference proteome</keyword>
<evidence type="ECO:0000256" key="11">
    <source>
        <dbReference type="SAM" id="MobiDB-lite"/>
    </source>
</evidence>
<feature type="compositionally biased region" description="Low complexity" evidence="11">
    <location>
        <begin position="28"/>
        <end position="37"/>
    </location>
</feature>
<evidence type="ECO:0000256" key="10">
    <source>
        <dbReference type="PIRNR" id="PIRNR027109"/>
    </source>
</evidence>
<evidence type="ECO:0000256" key="7">
    <source>
        <dbReference type="ARBA" id="ARBA00022989"/>
    </source>
</evidence>
<evidence type="ECO:0000256" key="2">
    <source>
        <dbReference type="ARBA" id="ARBA00008473"/>
    </source>
</evidence>
<keyword evidence="6 10" id="KW-0653">Protein transport</keyword>
<comment type="subunit">
    <text evidence="10">Component of several multiprotein Golgi SNARE complexes.</text>
</comment>
<keyword evidence="10" id="KW-0931">ER-Golgi transport</keyword>
<dbReference type="PIRSF" id="PIRSF027109">
    <property type="entry name" value="Golgi_SNARE"/>
    <property type="match status" value="1"/>
</dbReference>
<dbReference type="EMBL" id="LN902843">
    <property type="protein sequence ID" value="CDS37713.1"/>
    <property type="molecule type" value="Genomic_DNA"/>
</dbReference>
<dbReference type="Pfam" id="PF12352">
    <property type="entry name" value="V-SNARE_C"/>
    <property type="match status" value="1"/>
</dbReference>
<evidence type="ECO:0000313" key="13">
    <source>
        <dbReference type="EMBL" id="CDS37713.1"/>
    </source>
</evidence>
<dbReference type="InterPro" id="IPR023601">
    <property type="entry name" value="Golgi_SNAP_su1"/>
</dbReference>
<dbReference type="GO" id="GO:0005484">
    <property type="term" value="F:SNAP receptor activity"/>
    <property type="evidence" value="ECO:0007669"/>
    <property type="project" value="TreeGrafter"/>
</dbReference>
<evidence type="ECO:0000256" key="6">
    <source>
        <dbReference type="ARBA" id="ARBA00022927"/>
    </source>
</evidence>